<accession>A0A2A9DMT0</accession>
<dbReference type="PROSITE" id="PS51257">
    <property type="entry name" value="PROKAR_LIPOPROTEIN"/>
    <property type="match status" value="1"/>
</dbReference>
<evidence type="ECO:0000313" key="2">
    <source>
        <dbReference type="EMBL" id="PFG28008.1"/>
    </source>
</evidence>
<feature type="signal peptide" evidence="1">
    <location>
        <begin position="1"/>
        <end position="24"/>
    </location>
</feature>
<organism evidence="2 3">
    <name type="scientific">Corynebacterium renale</name>
    <dbReference type="NCBI Taxonomy" id="1724"/>
    <lineage>
        <taxon>Bacteria</taxon>
        <taxon>Bacillati</taxon>
        <taxon>Actinomycetota</taxon>
        <taxon>Actinomycetes</taxon>
        <taxon>Mycobacteriales</taxon>
        <taxon>Corynebacteriaceae</taxon>
        <taxon>Corynebacterium</taxon>
    </lineage>
</organism>
<keyword evidence="3" id="KW-1185">Reference proteome</keyword>
<dbReference type="Proteomes" id="UP000221653">
    <property type="component" value="Unassembled WGS sequence"/>
</dbReference>
<keyword evidence="1" id="KW-0732">Signal</keyword>
<reference evidence="2 3" key="1">
    <citation type="submission" date="2017-10" db="EMBL/GenBank/DDBJ databases">
        <title>Sequencing the genomes of 1000 actinobacteria strains.</title>
        <authorList>
            <person name="Klenk H.-P."/>
        </authorList>
    </citation>
    <scope>NUCLEOTIDE SEQUENCE [LARGE SCALE GENOMIC DNA]</scope>
    <source>
        <strain evidence="2 3">DSM 20688</strain>
    </source>
</reference>
<proteinExistence type="predicted"/>
<dbReference type="AlphaFoldDB" id="A0A2A9DMT0"/>
<gene>
    <name evidence="2" type="ORF">ATK06_1090</name>
</gene>
<evidence type="ECO:0008006" key="4">
    <source>
        <dbReference type="Google" id="ProtNLM"/>
    </source>
</evidence>
<comment type="caution">
    <text evidence="2">The sequence shown here is derived from an EMBL/GenBank/DDBJ whole genome shotgun (WGS) entry which is preliminary data.</text>
</comment>
<name>A0A2A9DMT0_9CORY</name>
<sequence>MKPLKSAALIAVAAVSALGLSACSAGQVSQTATQVAAVDGAEKDSESGSIALRDVTVLVNPDGTSALKFVAINQEKGQDAKTHRLQSISVDGKPVTFDAVPPLKPTCTLVADSDEGIERHPQDEGAACTEYTATSLTNDDFAIGGNADVVFTFDSGTVEVTATIAAPTPVSGEFHREFDDRAAH</sequence>
<dbReference type="STRING" id="1724.GCA_001044175_02253"/>
<protein>
    <recommendedName>
        <fullName evidence="4">Lipoprotein LpqE</fullName>
    </recommendedName>
</protein>
<dbReference type="EMBL" id="PDJF01000001">
    <property type="protein sequence ID" value="PFG28008.1"/>
    <property type="molecule type" value="Genomic_DNA"/>
</dbReference>
<evidence type="ECO:0000313" key="3">
    <source>
        <dbReference type="Proteomes" id="UP000221653"/>
    </source>
</evidence>
<evidence type="ECO:0000256" key="1">
    <source>
        <dbReference type="SAM" id="SignalP"/>
    </source>
</evidence>
<feature type="chain" id="PRO_5039675428" description="Lipoprotein LpqE" evidence="1">
    <location>
        <begin position="25"/>
        <end position="184"/>
    </location>
</feature>
<dbReference type="RefSeq" id="WP_048380814.1">
    <property type="nucleotide sequence ID" value="NZ_LDYE01000008.1"/>
</dbReference>